<organism evidence="1">
    <name type="scientific">termite gut metagenome</name>
    <dbReference type="NCBI Taxonomy" id="433724"/>
    <lineage>
        <taxon>unclassified sequences</taxon>
        <taxon>metagenomes</taxon>
        <taxon>organismal metagenomes</taxon>
    </lineage>
</organism>
<dbReference type="Gene3D" id="3.40.50.300">
    <property type="entry name" value="P-loop containing nucleotide triphosphate hydrolases"/>
    <property type="match status" value="1"/>
</dbReference>
<sequence length="225" mass="26422">MNKISIRSVGPIKEATFGLNKINVFMGPQSSGKSTIAKIISHCTWVEKLVATNQSLDDYCTNKESFKEWFETFHKIEGYFNNNSVIDYESAVIKLHYTAQDYTIDWADKYAYQKSKISYIPAERNMVILPEMEKVELPNNNVRCFLFDWFDARRRYVNENNLPLLDLGVRYYYLRQTRENYIQYKENGESYDILLSNASSGLQSVTPMIVMTDYLTKCWSIRMQH</sequence>
<name>A0A5J4QNH0_9ZZZZ</name>
<evidence type="ECO:0008006" key="2">
    <source>
        <dbReference type="Google" id="ProtNLM"/>
    </source>
</evidence>
<reference evidence="1" key="1">
    <citation type="submission" date="2019-03" db="EMBL/GenBank/DDBJ databases">
        <title>Single cell metagenomics reveals metabolic interactions within the superorganism composed of flagellate Streblomastix strix and complex community of Bacteroidetes bacteria on its surface.</title>
        <authorList>
            <person name="Treitli S.C."/>
            <person name="Kolisko M."/>
            <person name="Husnik F."/>
            <person name="Keeling P."/>
            <person name="Hampl V."/>
        </authorList>
    </citation>
    <scope>NUCLEOTIDE SEQUENCE</scope>
    <source>
        <strain evidence="1">STM</strain>
    </source>
</reference>
<protein>
    <recommendedName>
        <fullName evidence="2">Rad50/SbcC-type AAA domain-containing protein</fullName>
    </recommendedName>
</protein>
<dbReference type="AlphaFoldDB" id="A0A5J4QNH0"/>
<dbReference type="InterPro" id="IPR027417">
    <property type="entry name" value="P-loop_NTPase"/>
</dbReference>
<evidence type="ECO:0000313" key="1">
    <source>
        <dbReference type="EMBL" id="KAA6322558.1"/>
    </source>
</evidence>
<accession>A0A5J4QNH0</accession>
<dbReference type="EMBL" id="SNRY01003014">
    <property type="protein sequence ID" value="KAA6322558.1"/>
    <property type="molecule type" value="Genomic_DNA"/>
</dbReference>
<proteinExistence type="predicted"/>
<comment type="caution">
    <text evidence="1">The sequence shown here is derived from an EMBL/GenBank/DDBJ whole genome shotgun (WGS) entry which is preliminary data.</text>
</comment>
<dbReference type="SUPFAM" id="SSF52540">
    <property type="entry name" value="P-loop containing nucleoside triphosphate hydrolases"/>
    <property type="match status" value="1"/>
</dbReference>
<gene>
    <name evidence="1" type="ORF">EZS27_027916</name>
</gene>